<gene>
    <name evidence="2" type="ORF">GM418_05935</name>
</gene>
<evidence type="ECO:0000259" key="1">
    <source>
        <dbReference type="SMART" id="SM00829"/>
    </source>
</evidence>
<dbReference type="CDD" id="cd08267">
    <property type="entry name" value="MDR1"/>
    <property type="match status" value="1"/>
</dbReference>
<evidence type="ECO:0000313" key="3">
    <source>
        <dbReference type="Proteomes" id="UP000428260"/>
    </source>
</evidence>
<dbReference type="SUPFAM" id="SSF51735">
    <property type="entry name" value="NAD(P)-binding Rossmann-fold domains"/>
    <property type="match status" value="1"/>
</dbReference>
<dbReference type="RefSeq" id="WP_158872506.1">
    <property type="nucleotide sequence ID" value="NZ_CP046401.1"/>
</dbReference>
<dbReference type="Pfam" id="PF08240">
    <property type="entry name" value="ADH_N"/>
    <property type="match status" value="1"/>
</dbReference>
<dbReference type="Proteomes" id="UP000428260">
    <property type="component" value="Chromosome"/>
</dbReference>
<organism evidence="2 3">
    <name type="scientific">Maribellus comscasis</name>
    <dbReference type="NCBI Taxonomy" id="2681766"/>
    <lineage>
        <taxon>Bacteria</taxon>
        <taxon>Pseudomonadati</taxon>
        <taxon>Bacteroidota</taxon>
        <taxon>Bacteroidia</taxon>
        <taxon>Marinilabiliales</taxon>
        <taxon>Prolixibacteraceae</taxon>
        <taxon>Maribellus</taxon>
    </lineage>
</organism>
<dbReference type="InterPro" id="IPR036291">
    <property type="entry name" value="NAD(P)-bd_dom_sf"/>
</dbReference>
<dbReference type="EMBL" id="CP046401">
    <property type="protein sequence ID" value="QGY48055.1"/>
    <property type="molecule type" value="Genomic_DNA"/>
</dbReference>
<evidence type="ECO:0000313" key="2">
    <source>
        <dbReference type="EMBL" id="QGY48055.1"/>
    </source>
</evidence>
<dbReference type="PROSITE" id="PS01162">
    <property type="entry name" value="QOR_ZETA_CRYSTAL"/>
    <property type="match status" value="1"/>
</dbReference>
<dbReference type="PANTHER" id="PTHR44013">
    <property type="entry name" value="ZINC-TYPE ALCOHOL DEHYDROGENASE-LIKE PROTEIN C16A3.02C"/>
    <property type="match status" value="1"/>
</dbReference>
<name>A0A6I6JYH2_9BACT</name>
<reference evidence="2 3" key="1">
    <citation type="submission" date="2019-11" db="EMBL/GenBank/DDBJ databases">
        <authorList>
            <person name="Zheng R.K."/>
            <person name="Sun C.M."/>
        </authorList>
    </citation>
    <scope>NUCLEOTIDE SEQUENCE [LARGE SCALE GENOMIC DNA]</scope>
    <source>
        <strain evidence="2 3">WC007</strain>
    </source>
</reference>
<dbReference type="SUPFAM" id="SSF50129">
    <property type="entry name" value="GroES-like"/>
    <property type="match status" value="1"/>
</dbReference>
<feature type="domain" description="Enoyl reductase (ER)" evidence="1">
    <location>
        <begin position="10"/>
        <end position="308"/>
    </location>
</feature>
<accession>A0A6I6JYH2</accession>
<sequence>MKAVIYNKKGAEKLVYTDVEKPVPRENEVLIKVIASSVNAADYRSMRLGIVPKRKIFGADVAGRIESVGKGVSHWKTGDEVMGDLSGSGFGCFAEYTLAPENKVIQKPAELSFAEAAAIPLAAMTAIQAMRNKGKIQKGHKVLIVGSGGGVGTFAVQLARHFGAEITAVCSTRNAEQSKMLGAQTVIDYTKEDFTRTRQRFDLILAVNGNEALLTYRRLLEPGGRYLMVGGAMTQILKSLLFGKLLSLGKKKMLAVSAKANMADLEFIATRVAKGQIRPVIDRTYTLEQTPEAMEYANTGHAQGKVLIKVE</sequence>
<dbReference type="Gene3D" id="3.90.180.10">
    <property type="entry name" value="Medium-chain alcohol dehydrogenases, catalytic domain"/>
    <property type="match status" value="1"/>
</dbReference>
<dbReference type="GO" id="GO:0016491">
    <property type="term" value="F:oxidoreductase activity"/>
    <property type="evidence" value="ECO:0007669"/>
    <property type="project" value="InterPro"/>
</dbReference>
<dbReference type="InterPro" id="IPR052733">
    <property type="entry name" value="Chloroplast_QOR"/>
</dbReference>
<dbReference type="InterPro" id="IPR013154">
    <property type="entry name" value="ADH-like_N"/>
</dbReference>
<dbReference type="InterPro" id="IPR020843">
    <property type="entry name" value="ER"/>
</dbReference>
<dbReference type="KEGG" id="mcos:GM418_05935"/>
<dbReference type="InterPro" id="IPR002364">
    <property type="entry name" value="Quin_OxRdtase/zeta-crystal_CS"/>
</dbReference>
<dbReference type="PANTHER" id="PTHR44013:SF1">
    <property type="entry name" value="ZINC-TYPE ALCOHOL DEHYDROGENASE-LIKE PROTEIN C16A3.02C"/>
    <property type="match status" value="1"/>
</dbReference>
<dbReference type="AlphaFoldDB" id="A0A6I6JYH2"/>
<dbReference type="Gene3D" id="3.40.50.720">
    <property type="entry name" value="NAD(P)-binding Rossmann-like Domain"/>
    <property type="match status" value="1"/>
</dbReference>
<dbReference type="Pfam" id="PF13602">
    <property type="entry name" value="ADH_zinc_N_2"/>
    <property type="match status" value="1"/>
</dbReference>
<dbReference type="GO" id="GO:0008270">
    <property type="term" value="F:zinc ion binding"/>
    <property type="evidence" value="ECO:0007669"/>
    <property type="project" value="InterPro"/>
</dbReference>
<proteinExistence type="predicted"/>
<keyword evidence="3" id="KW-1185">Reference proteome</keyword>
<dbReference type="InterPro" id="IPR011032">
    <property type="entry name" value="GroES-like_sf"/>
</dbReference>
<protein>
    <submittedName>
        <fullName evidence="2">Zinc-binding dehydrogenase</fullName>
    </submittedName>
</protein>
<dbReference type="SMART" id="SM00829">
    <property type="entry name" value="PKS_ER"/>
    <property type="match status" value="1"/>
</dbReference>